<dbReference type="AlphaFoldDB" id="A0A8J5VU37"/>
<keyword evidence="2" id="KW-1185">Reference proteome</keyword>
<dbReference type="Proteomes" id="UP000729402">
    <property type="component" value="Unassembled WGS sequence"/>
</dbReference>
<dbReference type="EMBL" id="JAAALK010000282">
    <property type="protein sequence ID" value="KAG8080655.1"/>
    <property type="molecule type" value="Genomic_DNA"/>
</dbReference>
<proteinExistence type="predicted"/>
<protein>
    <submittedName>
        <fullName evidence="1">Uncharacterized protein</fullName>
    </submittedName>
</protein>
<reference evidence="1" key="2">
    <citation type="submission" date="2021-02" db="EMBL/GenBank/DDBJ databases">
        <authorList>
            <person name="Kimball J.A."/>
            <person name="Haas M.W."/>
            <person name="Macchietto M."/>
            <person name="Kono T."/>
            <person name="Duquette J."/>
            <person name="Shao M."/>
        </authorList>
    </citation>
    <scope>NUCLEOTIDE SEQUENCE</scope>
    <source>
        <tissue evidence="1">Fresh leaf tissue</tissue>
    </source>
</reference>
<dbReference type="OrthoDB" id="1729094at2759"/>
<reference evidence="1" key="1">
    <citation type="journal article" date="2021" name="bioRxiv">
        <title>Whole Genome Assembly and Annotation of Northern Wild Rice, Zizania palustris L., Supports a Whole Genome Duplication in the Zizania Genus.</title>
        <authorList>
            <person name="Haas M."/>
            <person name="Kono T."/>
            <person name="Macchietto M."/>
            <person name="Millas R."/>
            <person name="McGilp L."/>
            <person name="Shao M."/>
            <person name="Duquette J."/>
            <person name="Hirsch C.N."/>
            <person name="Kimball J."/>
        </authorList>
    </citation>
    <scope>NUCLEOTIDE SEQUENCE</scope>
    <source>
        <tissue evidence="1">Fresh leaf tissue</tissue>
    </source>
</reference>
<organism evidence="1 2">
    <name type="scientific">Zizania palustris</name>
    <name type="common">Northern wild rice</name>
    <dbReference type="NCBI Taxonomy" id="103762"/>
    <lineage>
        <taxon>Eukaryota</taxon>
        <taxon>Viridiplantae</taxon>
        <taxon>Streptophyta</taxon>
        <taxon>Embryophyta</taxon>
        <taxon>Tracheophyta</taxon>
        <taxon>Spermatophyta</taxon>
        <taxon>Magnoliopsida</taxon>
        <taxon>Liliopsida</taxon>
        <taxon>Poales</taxon>
        <taxon>Poaceae</taxon>
        <taxon>BOP clade</taxon>
        <taxon>Oryzoideae</taxon>
        <taxon>Oryzeae</taxon>
        <taxon>Zizaniinae</taxon>
        <taxon>Zizania</taxon>
    </lineage>
</organism>
<gene>
    <name evidence="1" type="ORF">GUJ93_ZPchr0007g4642</name>
</gene>
<evidence type="ECO:0000313" key="1">
    <source>
        <dbReference type="EMBL" id="KAG8080655.1"/>
    </source>
</evidence>
<comment type="caution">
    <text evidence="1">The sequence shown here is derived from an EMBL/GenBank/DDBJ whole genome shotgun (WGS) entry which is preliminary data.</text>
</comment>
<feature type="non-terminal residue" evidence="1">
    <location>
        <position position="1"/>
    </location>
</feature>
<sequence length="60" mass="6820">MALSAEWEQCIHTKKPKGKIATATLISRAFWNGVSHCLKIFEPLVKKITFVPADWWATYG</sequence>
<accession>A0A8J5VU37</accession>
<name>A0A8J5VU37_ZIZPA</name>
<evidence type="ECO:0000313" key="2">
    <source>
        <dbReference type="Proteomes" id="UP000729402"/>
    </source>
</evidence>